<evidence type="ECO:0000256" key="2">
    <source>
        <dbReference type="SAM" id="MobiDB-lite"/>
    </source>
</evidence>
<feature type="domain" description="Histidine kinase/HSP90-like ATPase" evidence="3">
    <location>
        <begin position="10"/>
        <end position="121"/>
    </location>
</feature>
<dbReference type="PANTHER" id="PTHR35526:SF3">
    <property type="entry name" value="ANTI-SIGMA-F FACTOR RSBW"/>
    <property type="match status" value="1"/>
</dbReference>
<dbReference type="OrthoDB" id="4350801at2"/>
<dbReference type="PANTHER" id="PTHR35526">
    <property type="entry name" value="ANTI-SIGMA-F FACTOR RSBW-RELATED"/>
    <property type="match status" value="1"/>
</dbReference>
<dbReference type="InterPro" id="IPR003594">
    <property type="entry name" value="HATPase_dom"/>
</dbReference>
<evidence type="ECO:0000313" key="4">
    <source>
        <dbReference type="EMBL" id="SEG88877.1"/>
    </source>
</evidence>
<dbReference type="InterPro" id="IPR050267">
    <property type="entry name" value="Anti-sigma-factor_SerPK"/>
</dbReference>
<dbReference type="EMBL" id="FNVT01000006">
    <property type="protein sequence ID" value="SEG88877.1"/>
    <property type="molecule type" value="Genomic_DNA"/>
</dbReference>
<dbReference type="GO" id="GO:0004674">
    <property type="term" value="F:protein serine/threonine kinase activity"/>
    <property type="evidence" value="ECO:0007669"/>
    <property type="project" value="UniProtKB-KW"/>
</dbReference>
<protein>
    <submittedName>
        <fullName evidence="4">Anti-sigma regulatory factor (Ser/Thr protein kinase)</fullName>
    </submittedName>
</protein>
<dbReference type="Pfam" id="PF13581">
    <property type="entry name" value="HATPase_c_2"/>
    <property type="match status" value="1"/>
</dbReference>
<dbReference type="SUPFAM" id="SSF55874">
    <property type="entry name" value="ATPase domain of HSP90 chaperone/DNA topoisomerase II/histidine kinase"/>
    <property type="match status" value="1"/>
</dbReference>
<reference evidence="4 5" key="1">
    <citation type="submission" date="2016-10" db="EMBL/GenBank/DDBJ databases">
        <authorList>
            <person name="de Groot N.N."/>
        </authorList>
    </citation>
    <scope>NUCLEOTIDE SEQUENCE [LARGE SCALE GENOMIC DNA]</scope>
    <source>
        <strain evidence="4 5">CGMCC 4.7037</strain>
    </source>
</reference>
<dbReference type="CDD" id="cd16936">
    <property type="entry name" value="HATPase_RsbW-like"/>
    <property type="match status" value="1"/>
</dbReference>
<evidence type="ECO:0000256" key="1">
    <source>
        <dbReference type="ARBA" id="ARBA00022527"/>
    </source>
</evidence>
<keyword evidence="4" id="KW-0418">Kinase</keyword>
<evidence type="ECO:0000313" key="5">
    <source>
        <dbReference type="Proteomes" id="UP000236732"/>
    </source>
</evidence>
<feature type="region of interest" description="Disordered" evidence="2">
    <location>
        <begin position="75"/>
        <end position="95"/>
    </location>
</feature>
<organism evidence="4 5">
    <name type="scientific">Nonomuraea solani</name>
    <dbReference type="NCBI Taxonomy" id="1144553"/>
    <lineage>
        <taxon>Bacteria</taxon>
        <taxon>Bacillati</taxon>
        <taxon>Actinomycetota</taxon>
        <taxon>Actinomycetes</taxon>
        <taxon>Streptosporangiales</taxon>
        <taxon>Streptosporangiaceae</taxon>
        <taxon>Nonomuraea</taxon>
    </lineage>
</organism>
<gene>
    <name evidence="4" type="ORF">SAMN05444920_106320</name>
</gene>
<dbReference type="Gene3D" id="3.30.565.10">
    <property type="entry name" value="Histidine kinase-like ATPase, C-terminal domain"/>
    <property type="match status" value="1"/>
</dbReference>
<keyword evidence="4" id="KW-0808">Transferase</keyword>
<dbReference type="Proteomes" id="UP000236732">
    <property type="component" value="Unassembled WGS sequence"/>
</dbReference>
<dbReference type="AlphaFoldDB" id="A0A1H6DU48"/>
<keyword evidence="1" id="KW-0723">Serine/threonine-protein kinase</keyword>
<accession>A0A1H6DU48</accession>
<evidence type="ECO:0000259" key="3">
    <source>
        <dbReference type="Pfam" id="PF13581"/>
    </source>
</evidence>
<name>A0A1H6DU48_9ACTN</name>
<dbReference type="InterPro" id="IPR036890">
    <property type="entry name" value="HATPase_C_sf"/>
</dbReference>
<proteinExistence type="predicted"/>
<dbReference type="RefSeq" id="WP_103958232.1">
    <property type="nucleotide sequence ID" value="NZ_FNVT01000006.1"/>
</dbReference>
<keyword evidence="5" id="KW-1185">Reference proteome</keyword>
<sequence length="129" mass="14433">MADLLVRDFDLRTLAEVRHEVERFCGRWNLDGLALYRFVVAVNEITTNAVRHGGGSGRLLLWYAGHRLHCRVTDRGPGMPEQLADRPAPPESPSGRGLWLARHNVGRFTVHSDADGTTITLEHQVMPVV</sequence>